<proteinExistence type="predicted"/>
<dbReference type="OrthoDB" id="9815497at2"/>
<accession>C8W996</accession>
<dbReference type="InterPro" id="IPR036291">
    <property type="entry name" value="NAD(P)-bd_dom_sf"/>
</dbReference>
<feature type="domain" description="XdhC- CoxI" evidence="1">
    <location>
        <begin position="21"/>
        <end position="76"/>
    </location>
</feature>
<evidence type="ECO:0000259" key="1">
    <source>
        <dbReference type="Pfam" id="PF02625"/>
    </source>
</evidence>
<sequence>MADLQGTLCDEHFVRRLLSELEAGRSFVLSTIFATKGSMPRHAGARMVHFEDGSFLGTIGGGSVELIAQERSKGFFTGEENNQIEWMTREKTGMACGGDALVGIRKVTPDQKDFFAKDLMNLIDAKKPFVVIENWSDPSHVLVEAKAVDMFPQDDIRVCSDVPIWDEEAATYSEPLGPEPVAYIFGGGHVGRALTPVLASVGFRVIVLDDREGVAQKKDFPSAEAVYHNDFSDISTDVTVTRRDYAIVTTHGHAFDIKVLQQLYSYKPAYVGCIGSKRKAAFAKHTLVERGVSKGWTQTIHSPIGDDIKAITPSEIAISIAAEIIRCRANFRPEKLH</sequence>
<evidence type="ECO:0008006" key="5">
    <source>
        <dbReference type="Google" id="ProtNLM"/>
    </source>
</evidence>
<name>C8W996_LANP1</name>
<dbReference type="SUPFAM" id="SSF51735">
    <property type="entry name" value="NAD(P)-binding Rossmann-fold domains"/>
    <property type="match status" value="1"/>
</dbReference>
<dbReference type="eggNOG" id="COG1975">
    <property type="taxonomic scope" value="Bacteria"/>
</dbReference>
<dbReference type="InterPro" id="IPR003777">
    <property type="entry name" value="XdhC_CoxI"/>
</dbReference>
<dbReference type="RefSeq" id="WP_012808342.1">
    <property type="nucleotide sequence ID" value="NC_013203.1"/>
</dbReference>
<dbReference type="Proteomes" id="UP000000960">
    <property type="component" value="Chromosome"/>
</dbReference>
<dbReference type="PANTHER" id="PTHR30388">
    <property type="entry name" value="ALDEHYDE OXIDOREDUCTASE MOLYBDENUM COFACTOR ASSEMBLY PROTEIN"/>
    <property type="match status" value="1"/>
</dbReference>
<dbReference type="AlphaFoldDB" id="C8W996"/>
<gene>
    <name evidence="3" type="ordered locus">Apar_0253</name>
</gene>
<feature type="domain" description="XdhC Rossmann" evidence="2">
    <location>
        <begin position="183"/>
        <end position="324"/>
    </location>
</feature>
<dbReference type="Gene3D" id="3.40.50.720">
    <property type="entry name" value="NAD(P)-binding Rossmann-like Domain"/>
    <property type="match status" value="1"/>
</dbReference>
<reference evidence="3 4" key="1">
    <citation type="journal article" date="2009" name="Stand. Genomic Sci.">
        <title>Complete genome sequence of Atopobium parvulum type strain (IPP 1246).</title>
        <authorList>
            <person name="Copeland A."/>
            <person name="Sikorski J."/>
            <person name="Lapidus A."/>
            <person name="Nolan M."/>
            <person name="Del Rio T.G."/>
            <person name="Lucas S."/>
            <person name="Chen F."/>
            <person name="Tice H."/>
            <person name="Pitluck S."/>
            <person name="Cheng J.F."/>
            <person name="Pukall R."/>
            <person name="Chertkov O."/>
            <person name="Brettin T."/>
            <person name="Han C."/>
            <person name="Detter J.C."/>
            <person name="Kuske C."/>
            <person name="Bruce D."/>
            <person name="Goodwin L."/>
            <person name="Ivanova N."/>
            <person name="Mavromatis K."/>
            <person name="Mikhailova N."/>
            <person name="Chen A."/>
            <person name="Palaniappan K."/>
            <person name="Chain P."/>
            <person name="Rohde M."/>
            <person name="Goker M."/>
            <person name="Bristow J."/>
            <person name="Eisen J.A."/>
            <person name="Markowitz V."/>
            <person name="Hugenholtz P."/>
            <person name="Kyrpides N.C."/>
            <person name="Klenk H.P."/>
            <person name="Detter J.C."/>
        </authorList>
    </citation>
    <scope>NUCLEOTIDE SEQUENCE [LARGE SCALE GENOMIC DNA]</scope>
    <source>
        <strain evidence="4">ATCC 33793 / DSM 20469 / CCUG 32760 / JCM 10300 / KCTC 3663 / VPI 0546 / 1246</strain>
    </source>
</reference>
<dbReference type="InterPro" id="IPR027051">
    <property type="entry name" value="XdhC_Rossmann_dom"/>
</dbReference>
<evidence type="ECO:0000313" key="4">
    <source>
        <dbReference type="Proteomes" id="UP000000960"/>
    </source>
</evidence>
<organism evidence="3 4">
    <name type="scientific">Lancefieldella parvula (strain ATCC 33793 / DSM 20469 / CCUG 32760 / JCM 10300 / KCTC 3663 / VPI 0546 / 1246)</name>
    <name type="common">Atopobium parvulum</name>
    <dbReference type="NCBI Taxonomy" id="521095"/>
    <lineage>
        <taxon>Bacteria</taxon>
        <taxon>Bacillati</taxon>
        <taxon>Actinomycetota</taxon>
        <taxon>Coriobacteriia</taxon>
        <taxon>Coriobacteriales</taxon>
        <taxon>Atopobiaceae</taxon>
        <taxon>Lancefieldella</taxon>
    </lineage>
</organism>
<dbReference type="KEGG" id="apv:Apar_0253"/>
<dbReference type="Pfam" id="PF13478">
    <property type="entry name" value="XdhC_C"/>
    <property type="match status" value="1"/>
</dbReference>
<dbReference type="EMBL" id="CP001721">
    <property type="protein sequence ID" value="ACV50684.1"/>
    <property type="molecule type" value="Genomic_DNA"/>
</dbReference>
<dbReference type="GeneID" id="84805791"/>
<protein>
    <recommendedName>
        <fullName evidence="5">Xanthine dehydrogenase</fullName>
    </recommendedName>
</protein>
<dbReference type="PANTHER" id="PTHR30388:SF6">
    <property type="entry name" value="XANTHINE DEHYDROGENASE SUBUNIT A-RELATED"/>
    <property type="match status" value="1"/>
</dbReference>
<dbReference type="Pfam" id="PF02625">
    <property type="entry name" value="XdhC_CoxI"/>
    <property type="match status" value="1"/>
</dbReference>
<evidence type="ECO:0000313" key="3">
    <source>
        <dbReference type="EMBL" id="ACV50684.1"/>
    </source>
</evidence>
<keyword evidence="4" id="KW-1185">Reference proteome</keyword>
<dbReference type="HOGENOM" id="CLU_041115_1_1_11"/>
<dbReference type="InterPro" id="IPR052698">
    <property type="entry name" value="MoCofactor_Util/Proc"/>
</dbReference>
<dbReference type="STRING" id="521095.Apar_0253"/>
<evidence type="ECO:0000259" key="2">
    <source>
        <dbReference type="Pfam" id="PF13478"/>
    </source>
</evidence>